<dbReference type="InterPro" id="IPR051158">
    <property type="entry name" value="Metallophosphoesterase_sf"/>
</dbReference>
<accession>A0A9D1MQF0</accession>
<comment type="caution">
    <text evidence="3">The sequence shown here is derived from an EMBL/GenBank/DDBJ whole genome shotgun (WGS) entry which is preliminary data.</text>
</comment>
<gene>
    <name evidence="3" type="ORF">IAB06_06785</name>
</gene>
<dbReference type="GO" id="GO:0016787">
    <property type="term" value="F:hydrolase activity"/>
    <property type="evidence" value="ECO:0007669"/>
    <property type="project" value="InterPro"/>
</dbReference>
<evidence type="ECO:0000256" key="1">
    <source>
        <dbReference type="SAM" id="Phobius"/>
    </source>
</evidence>
<evidence type="ECO:0000313" key="4">
    <source>
        <dbReference type="Proteomes" id="UP000824099"/>
    </source>
</evidence>
<keyword evidence="1" id="KW-0812">Transmembrane</keyword>
<dbReference type="AlphaFoldDB" id="A0A9D1MQF0"/>
<dbReference type="PANTHER" id="PTHR31302">
    <property type="entry name" value="TRANSMEMBRANE PROTEIN WITH METALLOPHOSPHOESTERASE DOMAIN-RELATED"/>
    <property type="match status" value="1"/>
</dbReference>
<dbReference type="InterPro" id="IPR004843">
    <property type="entry name" value="Calcineurin-like_PHP"/>
</dbReference>
<feature type="domain" description="Calcineurin-like phosphoesterase" evidence="2">
    <location>
        <begin position="143"/>
        <end position="304"/>
    </location>
</feature>
<feature type="transmembrane region" description="Helical" evidence="1">
    <location>
        <begin position="102"/>
        <end position="121"/>
    </location>
</feature>
<evidence type="ECO:0000313" key="3">
    <source>
        <dbReference type="EMBL" id="HIU64720.1"/>
    </source>
</evidence>
<proteinExistence type="predicted"/>
<protein>
    <submittedName>
        <fullName evidence="3">Metallophosphoesterase</fullName>
    </submittedName>
</protein>
<dbReference type="Gene3D" id="3.60.21.10">
    <property type="match status" value="1"/>
</dbReference>
<reference evidence="3" key="1">
    <citation type="submission" date="2020-10" db="EMBL/GenBank/DDBJ databases">
        <authorList>
            <person name="Gilroy R."/>
        </authorList>
    </citation>
    <scope>NUCLEOTIDE SEQUENCE</scope>
    <source>
        <strain evidence="3">CHK160-1198</strain>
    </source>
</reference>
<keyword evidence="1" id="KW-0472">Membrane</keyword>
<dbReference type="SUPFAM" id="SSF56300">
    <property type="entry name" value="Metallo-dependent phosphatases"/>
    <property type="match status" value="1"/>
</dbReference>
<sequence length="362" mass="41126">MNIIFIFIYLIASLLVFLFYHRAFGIFSSKKLFYSWLVCTTIFFSVRFLDNIISDTLLKWLSYFSGIWMFFIYYSILFFILKVLIDLVKSLITGKISITNGTLLAKICCFVIVSGIIYGSYEAYTPIVRTEEIKTKKITEPLNIIFVSDIHSGNILGKEFVAKLVNQINTLNPDFVLIGGDIIDHGYEVVARQNSLLPLKNISVTYGTIAVLGNHDYLTHHEDLLTKELTKLGLTVLINKKIERANITFVGLKDYSKDSSLESLQDLYDIENKNYKVLLDHQPHRISAAAKSGYDLYLAGHTHSGAFFPNQLLTTFFNDMNYGRQSFENLVAIVTSGYGFFGIPIRINAQPEIVLIKLIPDN</sequence>
<dbReference type="EMBL" id="DVNI01000113">
    <property type="protein sequence ID" value="HIU64720.1"/>
    <property type="molecule type" value="Genomic_DNA"/>
</dbReference>
<dbReference type="Pfam" id="PF00149">
    <property type="entry name" value="Metallophos"/>
    <property type="match status" value="1"/>
</dbReference>
<dbReference type="Proteomes" id="UP000824099">
    <property type="component" value="Unassembled WGS sequence"/>
</dbReference>
<name>A0A9D1MQF0_9FIRM</name>
<reference evidence="3" key="2">
    <citation type="journal article" date="2021" name="PeerJ">
        <title>Extensive microbial diversity within the chicken gut microbiome revealed by metagenomics and culture.</title>
        <authorList>
            <person name="Gilroy R."/>
            <person name="Ravi A."/>
            <person name="Getino M."/>
            <person name="Pursley I."/>
            <person name="Horton D.L."/>
            <person name="Alikhan N.F."/>
            <person name="Baker D."/>
            <person name="Gharbi K."/>
            <person name="Hall N."/>
            <person name="Watson M."/>
            <person name="Adriaenssens E.M."/>
            <person name="Foster-Nyarko E."/>
            <person name="Jarju S."/>
            <person name="Secka A."/>
            <person name="Antonio M."/>
            <person name="Oren A."/>
            <person name="Chaudhuri R.R."/>
            <person name="La Ragione R."/>
            <person name="Hildebrand F."/>
            <person name="Pallen M.J."/>
        </authorList>
    </citation>
    <scope>NUCLEOTIDE SEQUENCE</scope>
    <source>
        <strain evidence="3">CHK160-1198</strain>
    </source>
</reference>
<organism evidence="3 4">
    <name type="scientific">Candidatus Avacidaminococcus intestinavium</name>
    <dbReference type="NCBI Taxonomy" id="2840684"/>
    <lineage>
        <taxon>Bacteria</taxon>
        <taxon>Bacillati</taxon>
        <taxon>Bacillota</taxon>
        <taxon>Negativicutes</taxon>
        <taxon>Acidaminococcales</taxon>
        <taxon>Acidaminococcaceae</taxon>
        <taxon>Acidaminococcaceae incertae sedis</taxon>
        <taxon>Candidatus Avacidaminococcus</taxon>
    </lineage>
</organism>
<feature type="transmembrane region" description="Helical" evidence="1">
    <location>
        <begin position="32"/>
        <end position="49"/>
    </location>
</feature>
<feature type="transmembrane region" description="Helical" evidence="1">
    <location>
        <begin position="61"/>
        <end position="81"/>
    </location>
</feature>
<dbReference type="InterPro" id="IPR029052">
    <property type="entry name" value="Metallo-depent_PP-like"/>
</dbReference>
<dbReference type="PANTHER" id="PTHR31302:SF0">
    <property type="entry name" value="TRANSMEMBRANE PROTEIN WITH METALLOPHOSPHOESTERASE DOMAIN"/>
    <property type="match status" value="1"/>
</dbReference>
<evidence type="ECO:0000259" key="2">
    <source>
        <dbReference type="Pfam" id="PF00149"/>
    </source>
</evidence>
<feature type="transmembrane region" description="Helical" evidence="1">
    <location>
        <begin position="6"/>
        <end position="25"/>
    </location>
</feature>
<keyword evidence="1" id="KW-1133">Transmembrane helix</keyword>